<accession>A0A174SVN7</accession>
<proteinExistence type="predicted"/>
<organism evidence="1 2">
    <name type="scientific">Bacteroides caccae</name>
    <dbReference type="NCBI Taxonomy" id="47678"/>
    <lineage>
        <taxon>Bacteria</taxon>
        <taxon>Pseudomonadati</taxon>
        <taxon>Bacteroidota</taxon>
        <taxon>Bacteroidia</taxon>
        <taxon>Bacteroidales</taxon>
        <taxon>Bacteroidaceae</taxon>
        <taxon>Bacteroides</taxon>
    </lineage>
</organism>
<protein>
    <submittedName>
        <fullName evidence="1">Uncharacterized protein</fullName>
    </submittedName>
</protein>
<dbReference type="STRING" id="47678.ERS852494_03652"/>
<dbReference type="EMBL" id="CZAI01000009">
    <property type="protein sequence ID" value="CUP99190.1"/>
    <property type="molecule type" value="Genomic_DNA"/>
</dbReference>
<sequence length="34" mass="3860">MLFLLVPLHNLTDLNRLLSNNIATALYLGKSNIY</sequence>
<dbReference type="AlphaFoldDB" id="A0A174SVN7"/>
<name>A0A174SVN7_9BACE</name>
<gene>
    <name evidence="1" type="ORF">ERS852494_03652</name>
</gene>
<dbReference type="Proteomes" id="UP000095657">
    <property type="component" value="Unassembled WGS sequence"/>
</dbReference>
<evidence type="ECO:0000313" key="1">
    <source>
        <dbReference type="EMBL" id="CUP99190.1"/>
    </source>
</evidence>
<reference evidence="1 2" key="1">
    <citation type="submission" date="2015-09" db="EMBL/GenBank/DDBJ databases">
        <authorList>
            <consortium name="Pathogen Informatics"/>
        </authorList>
    </citation>
    <scope>NUCLEOTIDE SEQUENCE [LARGE SCALE GENOMIC DNA]</scope>
    <source>
        <strain evidence="1 2">2789STDY5834880</strain>
    </source>
</reference>
<evidence type="ECO:0000313" key="2">
    <source>
        <dbReference type="Proteomes" id="UP000095657"/>
    </source>
</evidence>